<dbReference type="STRING" id="1255043.TVNIR_3616"/>
<dbReference type="Proteomes" id="UP000010809">
    <property type="component" value="Chromosome"/>
</dbReference>
<keyword evidence="5" id="KW-1185">Reference proteome</keyword>
<dbReference type="RefSeq" id="WP_015260340.1">
    <property type="nucleotide sequence ID" value="NC_019902.2"/>
</dbReference>
<dbReference type="InterPro" id="IPR053193">
    <property type="entry name" value="MetalloPDE_YfcE-like"/>
</dbReference>
<name>L0E3K7_THIND</name>
<dbReference type="PANTHER" id="PTHR43165">
    <property type="entry name" value="METALLOPHOSPHOESTERASE"/>
    <property type="match status" value="1"/>
</dbReference>
<evidence type="ECO:0000256" key="1">
    <source>
        <dbReference type="ARBA" id="ARBA00008950"/>
    </source>
</evidence>
<dbReference type="PANTHER" id="PTHR43165:SF1">
    <property type="entry name" value="PHOSPHODIESTERASE MJ0936"/>
    <property type="match status" value="1"/>
</dbReference>
<evidence type="ECO:0000259" key="3">
    <source>
        <dbReference type="Pfam" id="PF12850"/>
    </source>
</evidence>
<organism evidence="4 5">
    <name type="scientific">Thioalkalivibrio nitratireducens (strain DSM 14787 / UNIQEM 213 / ALEN2)</name>
    <dbReference type="NCBI Taxonomy" id="1255043"/>
    <lineage>
        <taxon>Bacteria</taxon>
        <taxon>Pseudomonadati</taxon>
        <taxon>Pseudomonadota</taxon>
        <taxon>Gammaproteobacteria</taxon>
        <taxon>Chromatiales</taxon>
        <taxon>Ectothiorhodospiraceae</taxon>
        <taxon>Thioalkalivibrio</taxon>
    </lineage>
</organism>
<dbReference type="GO" id="GO:0046872">
    <property type="term" value="F:metal ion binding"/>
    <property type="evidence" value="ECO:0007669"/>
    <property type="project" value="UniProtKB-KW"/>
</dbReference>
<evidence type="ECO:0000313" key="4">
    <source>
        <dbReference type="EMBL" id="AGA35246.1"/>
    </source>
</evidence>
<evidence type="ECO:0000256" key="2">
    <source>
        <dbReference type="RuleBase" id="RU362039"/>
    </source>
</evidence>
<dbReference type="EC" id="3.1.4.-" evidence="2"/>
<dbReference type="GO" id="GO:0016787">
    <property type="term" value="F:hydrolase activity"/>
    <property type="evidence" value="ECO:0007669"/>
    <property type="project" value="UniProtKB-UniRule"/>
</dbReference>
<evidence type="ECO:0000313" key="5">
    <source>
        <dbReference type="Proteomes" id="UP000010809"/>
    </source>
</evidence>
<dbReference type="Gene3D" id="3.60.21.10">
    <property type="match status" value="1"/>
</dbReference>
<protein>
    <recommendedName>
        <fullName evidence="2">Phosphoesterase</fullName>
        <ecNumber evidence="2">3.1.4.-</ecNumber>
    </recommendedName>
</protein>
<dbReference type="KEGG" id="tni:TVNIR_3616"/>
<dbReference type="HOGENOM" id="CLU_063749_4_0_6"/>
<sequence length="177" mass="18706">MKICIVSDSHDRGPMLARAIEAGAAEGAEAVIHCGDLIGGNTLRASLKLGLPIHAVHGNNLGDPVAISRIAHQSNGLLTYYGHDGIITLGGRHIFVTHYPHYAHAMACTGDYDLVCCGHSHEPEIRQQPHVKNGSTWVVNPGTVAGLGAPEATWALGDLDSMAFEIRLTPAVEHAKA</sequence>
<proteinExistence type="inferred from homology"/>
<dbReference type="InterPro" id="IPR024654">
    <property type="entry name" value="Calcineurin-like_PHP_lpxH"/>
</dbReference>
<dbReference type="InterPro" id="IPR000979">
    <property type="entry name" value="Phosphodiesterase_MJ0936/Vps29"/>
</dbReference>
<dbReference type="InterPro" id="IPR029052">
    <property type="entry name" value="Metallo-depent_PP-like"/>
</dbReference>
<gene>
    <name evidence="4" type="ordered locus">TVNIR_3616</name>
</gene>
<dbReference type="eggNOG" id="COG0622">
    <property type="taxonomic scope" value="Bacteria"/>
</dbReference>
<feature type="domain" description="Calcineurin-like phosphoesterase" evidence="3">
    <location>
        <begin position="1"/>
        <end position="161"/>
    </location>
</feature>
<comment type="cofactor">
    <cofactor evidence="2">
        <name>a divalent metal cation</name>
        <dbReference type="ChEBI" id="CHEBI:60240"/>
    </cofactor>
</comment>
<dbReference type="AlphaFoldDB" id="L0E3K7"/>
<comment type="similarity">
    <text evidence="1 2">Belongs to the metallophosphoesterase superfamily. YfcE family.</text>
</comment>
<dbReference type="EMBL" id="CP003989">
    <property type="protein sequence ID" value="AGA35246.1"/>
    <property type="molecule type" value="Genomic_DNA"/>
</dbReference>
<reference evidence="4" key="1">
    <citation type="submission" date="2015-12" db="EMBL/GenBank/DDBJ databases">
        <authorList>
            <person name="Tikhonova T.V."/>
            <person name="Pavlov A.R."/>
            <person name="Beletsky A.V."/>
            <person name="Mardanov A.V."/>
            <person name="Sorokin D.Y."/>
            <person name="Ravin N.V."/>
            <person name="Popov V.O."/>
        </authorList>
    </citation>
    <scope>NUCLEOTIDE SEQUENCE</scope>
    <source>
        <strain evidence="4">DSM 14787</strain>
    </source>
</reference>
<dbReference type="NCBIfam" id="TIGR00040">
    <property type="entry name" value="yfcE"/>
    <property type="match status" value="1"/>
</dbReference>
<accession>L0E3K7</accession>
<dbReference type="OrthoDB" id="9785951at2"/>
<dbReference type="SUPFAM" id="SSF56300">
    <property type="entry name" value="Metallo-dependent phosphatases"/>
    <property type="match status" value="1"/>
</dbReference>
<dbReference type="Pfam" id="PF12850">
    <property type="entry name" value="Metallophos_2"/>
    <property type="match status" value="1"/>
</dbReference>
<keyword evidence="2" id="KW-0479">Metal-binding</keyword>
<dbReference type="PATRIC" id="fig|1255043.3.peg.3648"/>